<dbReference type="STRING" id="1121328.JWYL7_1569"/>
<dbReference type="InterPro" id="IPR029016">
    <property type="entry name" value="GAF-like_dom_sf"/>
</dbReference>
<evidence type="ECO:0000259" key="1">
    <source>
        <dbReference type="Pfam" id="PF02954"/>
    </source>
</evidence>
<dbReference type="OrthoDB" id="1669674at2"/>
<sequence length="194" mass="22063">MLKSNDYIQNMCDNISKVLDLEVTLVDKSLRRIAGTGSYFSKIGEIIDENSIYSEVLKTGKCSIMHEKELNDKCKICKRKTLCEEMADVCAPIKNGNKVIGVIGLVAFNNEQRESIISKKEELMNFIETIAKLLYVQMNEEETEVKTFEELEKNEIQKALKKYGTTTEGMKKAADALNIGIATLYRKVKKYDIK</sequence>
<keyword evidence="5" id="KW-1185">Reference proteome</keyword>
<dbReference type="Proteomes" id="UP000323392">
    <property type="component" value="Unassembled WGS sequence"/>
</dbReference>
<protein>
    <submittedName>
        <fullName evidence="3">Regulatory protein, Fis family</fullName>
    </submittedName>
    <submittedName>
        <fullName evidence="2">Transcriptional regulator, Fis family</fullName>
    </submittedName>
</protein>
<accession>A0A150FSB5</accession>
<organism evidence="2 4">
    <name type="scientific">Alkalithermobacter thermoalcaliphilus JW-YL-7 = DSM 7308</name>
    <dbReference type="NCBI Taxonomy" id="1121328"/>
    <lineage>
        <taxon>Bacteria</taxon>
        <taxon>Bacillati</taxon>
        <taxon>Bacillota</taxon>
        <taxon>Clostridia</taxon>
        <taxon>Peptostreptococcales</taxon>
        <taxon>Tepidibacteraceae</taxon>
        <taxon>Alkalithermobacter</taxon>
    </lineage>
</organism>
<dbReference type="GO" id="GO:0043565">
    <property type="term" value="F:sequence-specific DNA binding"/>
    <property type="evidence" value="ECO:0007669"/>
    <property type="project" value="InterPro"/>
</dbReference>
<dbReference type="Gene3D" id="1.10.10.60">
    <property type="entry name" value="Homeodomain-like"/>
    <property type="match status" value="1"/>
</dbReference>
<reference evidence="2 4" key="1">
    <citation type="submission" date="2016-02" db="EMBL/GenBank/DDBJ databases">
        <title>Draft genome sequence for Clostridium paradoxum JW-YL-7.</title>
        <authorList>
            <person name="Utturkar S.M."/>
            <person name="Lancaster A."/>
            <person name="Poole F.L."/>
            <person name="Adams M.W."/>
            <person name="Brown S.D."/>
        </authorList>
    </citation>
    <scope>NUCLEOTIDE SEQUENCE [LARGE SCALE GENOMIC DNA]</scope>
    <source>
        <strain evidence="2 4">JW-YL-7</strain>
    </source>
</reference>
<dbReference type="InterPro" id="IPR009057">
    <property type="entry name" value="Homeodomain-like_sf"/>
</dbReference>
<comment type="caution">
    <text evidence="2">The sequence shown here is derived from an EMBL/GenBank/DDBJ whole genome shotgun (WGS) entry which is preliminary data.</text>
</comment>
<dbReference type="Pfam" id="PF02954">
    <property type="entry name" value="HTH_8"/>
    <property type="match status" value="1"/>
</dbReference>
<reference evidence="3 5" key="2">
    <citation type="submission" date="2016-11" db="EMBL/GenBank/DDBJ databases">
        <authorList>
            <person name="Varghese N."/>
            <person name="Submissions S."/>
        </authorList>
    </citation>
    <scope>NUCLEOTIDE SEQUENCE [LARGE SCALE GENOMIC DNA]</scope>
    <source>
        <strain evidence="3 5">DSM 7308</strain>
    </source>
</reference>
<dbReference type="Proteomes" id="UP000092605">
    <property type="component" value="Unassembled WGS sequence"/>
</dbReference>
<evidence type="ECO:0000313" key="4">
    <source>
        <dbReference type="Proteomes" id="UP000092605"/>
    </source>
</evidence>
<dbReference type="EMBL" id="FRBG01000004">
    <property type="protein sequence ID" value="SHK73012.1"/>
    <property type="molecule type" value="Genomic_DNA"/>
</dbReference>
<proteinExistence type="predicted"/>
<dbReference type="PATRIC" id="fig|1121328.3.peg.1580"/>
<evidence type="ECO:0000313" key="2">
    <source>
        <dbReference type="EMBL" id="KXZ40494.1"/>
    </source>
</evidence>
<dbReference type="RefSeq" id="WP_066071437.1">
    <property type="nucleotide sequence ID" value="NZ_FRBG01000004.1"/>
</dbReference>
<name>A0A150FSB5_CLOPD</name>
<gene>
    <name evidence="2" type="ORF">JWYL7_1569</name>
    <name evidence="3" type="ORF">SAMN05661008_00808</name>
</gene>
<dbReference type="AlphaFoldDB" id="A0A150FSB5"/>
<evidence type="ECO:0000313" key="5">
    <source>
        <dbReference type="Proteomes" id="UP000323392"/>
    </source>
</evidence>
<feature type="domain" description="DNA binding HTH" evidence="1">
    <location>
        <begin position="148"/>
        <end position="191"/>
    </location>
</feature>
<dbReference type="InterPro" id="IPR002197">
    <property type="entry name" value="HTH_Fis"/>
</dbReference>
<dbReference type="Gene3D" id="3.30.450.40">
    <property type="match status" value="1"/>
</dbReference>
<dbReference type="EMBL" id="LSFY01000001">
    <property type="protein sequence ID" value="KXZ40494.1"/>
    <property type="molecule type" value="Genomic_DNA"/>
</dbReference>
<evidence type="ECO:0000313" key="3">
    <source>
        <dbReference type="EMBL" id="SHK73012.1"/>
    </source>
</evidence>
<dbReference type="SUPFAM" id="SSF46689">
    <property type="entry name" value="Homeodomain-like"/>
    <property type="match status" value="1"/>
</dbReference>